<name>A0ABQ8T741_PERAM</name>
<reference evidence="1 2" key="1">
    <citation type="journal article" date="2022" name="Allergy">
        <title>Genome assembly and annotation of Periplaneta americana reveal a comprehensive cockroach allergen profile.</title>
        <authorList>
            <person name="Wang L."/>
            <person name="Xiong Q."/>
            <person name="Saelim N."/>
            <person name="Wang L."/>
            <person name="Nong W."/>
            <person name="Wan A.T."/>
            <person name="Shi M."/>
            <person name="Liu X."/>
            <person name="Cao Q."/>
            <person name="Hui J.H.L."/>
            <person name="Sookrung N."/>
            <person name="Leung T.F."/>
            <person name="Tungtrongchitr A."/>
            <person name="Tsui S.K.W."/>
        </authorList>
    </citation>
    <scope>NUCLEOTIDE SEQUENCE [LARGE SCALE GENOMIC DNA]</scope>
    <source>
        <strain evidence="1">PWHHKU_190912</strain>
    </source>
</reference>
<protein>
    <submittedName>
        <fullName evidence="1">Uncharacterized protein</fullName>
    </submittedName>
</protein>
<sequence>MEHTSQRLPTRKRLVTGTRPGNSVTTCYFVKTNKGIASVCSAAFLKILGISRFRVQNLSRNFINTGSIPKENRGDDKRSNVFRSHNDAVVITLHLGDTEVVKLYADGVQGKIKILQ</sequence>
<evidence type="ECO:0000313" key="2">
    <source>
        <dbReference type="Proteomes" id="UP001148838"/>
    </source>
</evidence>
<keyword evidence="2" id="KW-1185">Reference proteome</keyword>
<organism evidence="1 2">
    <name type="scientific">Periplaneta americana</name>
    <name type="common">American cockroach</name>
    <name type="synonym">Blatta americana</name>
    <dbReference type="NCBI Taxonomy" id="6978"/>
    <lineage>
        <taxon>Eukaryota</taxon>
        <taxon>Metazoa</taxon>
        <taxon>Ecdysozoa</taxon>
        <taxon>Arthropoda</taxon>
        <taxon>Hexapoda</taxon>
        <taxon>Insecta</taxon>
        <taxon>Pterygota</taxon>
        <taxon>Neoptera</taxon>
        <taxon>Polyneoptera</taxon>
        <taxon>Dictyoptera</taxon>
        <taxon>Blattodea</taxon>
        <taxon>Blattoidea</taxon>
        <taxon>Blattidae</taxon>
        <taxon>Blattinae</taxon>
        <taxon>Periplaneta</taxon>
    </lineage>
</organism>
<proteinExistence type="predicted"/>
<dbReference type="Proteomes" id="UP001148838">
    <property type="component" value="Unassembled WGS sequence"/>
</dbReference>
<comment type="caution">
    <text evidence="1">The sequence shown here is derived from an EMBL/GenBank/DDBJ whole genome shotgun (WGS) entry which is preliminary data.</text>
</comment>
<gene>
    <name evidence="1" type="ORF">ANN_03905</name>
</gene>
<dbReference type="EMBL" id="JAJSOF020000013">
    <property type="protein sequence ID" value="KAJ4442319.1"/>
    <property type="molecule type" value="Genomic_DNA"/>
</dbReference>
<evidence type="ECO:0000313" key="1">
    <source>
        <dbReference type="EMBL" id="KAJ4442319.1"/>
    </source>
</evidence>
<accession>A0ABQ8T741</accession>